<dbReference type="SUPFAM" id="SSF49313">
    <property type="entry name" value="Cadherin-like"/>
    <property type="match status" value="1"/>
</dbReference>
<dbReference type="OrthoDB" id="10675214at2759"/>
<feature type="signal peptide" evidence="1">
    <location>
        <begin position="1"/>
        <end position="30"/>
    </location>
</feature>
<feature type="chain" id="PRO_5008899271" description="Cadherin domain-containing protein" evidence="1">
    <location>
        <begin position="31"/>
        <end position="444"/>
    </location>
</feature>
<sequence length="444" mass="44399">MHLKRLPSTMALPPSSLVILFSVAISGVKCRTQSSSFHALSKRQTFNQQSYQFSLSNCGPGTSVGTVSATSNGQPLGYTLDPASVYGMYVRVDYLTGQITMTTVPVAQSTFTFNVVAATSNGVVSVPVTVTCSGIATNNGPISCSPGLFFCNFANTIPGTGGSSTTTGQFTQPSYTFTATNCASGSTVGTVSATGATSYVISSGNTGQFTISSSGAITANNQLTTGTSATFYVTAYSATGASPAVPVTVTAACSATGTGTGSFLQPSYAFTTPTCTAGTAVGTVTASGAGGSYQLDSGSTSQFSISNTGQITLNTAVAAGTYTVTAYANGNLQAGVPVTVTVTCSGTGGSTGVNINLPRFNQPFYSFTLTSCTGSSTVGSVVANNAASYSIGQMSNFFTVSNSGSITTVGTLSPGVYSPTVVATSSTGGQVAIPITVYVTCNNG</sequence>
<keyword evidence="1" id="KW-0732">Signal</keyword>
<reference evidence="2 3" key="1">
    <citation type="journal article" date="2016" name="Nat. Commun.">
        <title>Extremotolerant tardigrade genome and improved radiotolerance of human cultured cells by tardigrade-unique protein.</title>
        <authorList>
            <person name="Hashimoto T."/>
            <person name="Horikawa D.D."/>
            <person name="Saito Y."/>
            <person name="Kuwahara H."/>
            <person name="Kozuka-Hata H."/>
            <person name="Shin-I T."/>
            <person name="Minakuchi Y."/>
            <person name="Ohishi K."/>
            <person name="Motoyama A."/>
            <person name="Aizu T."/>
            <person name="Enomoto A."/>
            <person name="Kondo K."/>
            <person name="Tanaka S."/>
            <person name="Hara Y."/>
            <person name="Koshikawa S."/>
            <person name="Sagara H."/>
            <person name="Miura T."/>
            <person name="Yokobori S."/>
            <person name="Miyagawa K."/>
            <person name="Suzuki Y."/>
            <person name="Kubo T."/>
            <person name="Oyama M."/>
            <person name="Kohara Y."/>
            <person name="Fujiyama A."/>
            <person name="Arakawa K."/>
            <person name="Katayama T."/>
            <person name="Toyoda A."/>
            <person name="Kunieda T."/>
        </authorList>
    </citation>
    <scope>NUCLEOTIDE SEQUENCE [LARGE SCALE GENOMIC DNA]</scope>
    <source>
        <strain evidence="2 3">YOKOZUNA-1</strain>
    </source>
</reference>
<evidence type="ECO:0000313" key="2">
    <source>
        <dbReference type="EMBL" id="GAV08198.1"/>
    </source>
</evidence>
<organism evidence="2 3">
    <name type="scientific">Ramazzottius varieornatus</name>
    <name type="common">Water bear</name>
    <name type="synonym">Tardigrade</name>
    <dbReference type="NCBI Taxonomy" id="947166"/>
    <lineage>
        <taxon>Eukaryota</taxon>
        <taxon>Metazoa</taxon>
        <taxon>Ecdysozoa</taxon>
        <taxon>Tardigrada</taxon>
        <taxon>Eutardigrada</taxon>
        <taxon>Parachela</taxon>
        <taxon>Hypsibioidea</taxon>
        <taxon>Ramazzottiidae</taxon>
        <taxon>Ramazzottius</taxon>
    </lineage>
</organism>
<evidence type="ECO:0000256" key="1">
    <source>
        <dbReference type="SAM" id="SignalP"/>
    </source>
</evidence>
<comment type="caution">
    <text evidence="2">The sequence shown here is derived from an EMBL/GenBank/DDBJ whole genome shotgun (WGS) entry which is preliminary data.</text>
</comment>
<name>A0A1D1W7I5_RAMVA</name>
<evidence type="ECO:0008006" key="4">
    <source>
        <dbReference type="Google" id="ProtNLM"/>
    </source>
</evidence>
<dbReference type="AlphaFoldDB" id="A0A1D1W7I5"/>
<dbReference type="GO" id="GO:0005509">
    <property type="term" value="F:calcium ion binding"/>
    <property type="evidence" value="ECO:0007669"/>
    <property type="project" value="InterPro"/>
</dbReference>
<dbReference type="GO" id="GO:0016020">
    <property type="term" value="C:membrane"/>
    <property type="evidence" value="ECO:0007669"/>
    <property type="project" value="InterPro"/>
</dbReference>
<dbReference type="EMBL" id="BDGG01000017">
    <property type="protein sequence ID" value="GAV08198.1"/>
    <property type="molecule type" value="Genomic_DNA"/>
</dbReference>
<keyword evidence="3" id="KW-1185">Reference proteome</keyword>
<dbReference type="Proteomes" id="UP000186922">
    <property type="component" value="Unassembled WGS sequence"/>
</dbReference>
<proteinExistence type="predicted"/>
<dbReference type="Gene3D" id="2.60.40.60">
    <property type="entry name" value="Cadherins"/>
    <property type="match status" value="1"/>
</dbReference>
<dbReference type="InterPro" id="IPR015919">
    <property type="entry name" value="Cadherin-like_sf"/>
</dbReference>
<evidence type="ECO:0000313" key="3">
    <source>
        <dbReference type="Proteomes" id="UP000186922"/>
    </source>
</evidence>
<accession>A0A1D1W7I5</accession>
<gene>
    <name evidence="2" type="primary">RvY_17926-1</name>
    <name evidence="2" type="synonym">RvY_17926.1</name>
    <name evidence="2" type="ORF">RvY_17926</name>
</gene>
<dbReference type="CDD" id="cd11304">
    <property type="entry name" value="Cadherin_repeat"/>
    <property type="match status" value="1"/>
</dbReference>
<protein>
    <recommendedName>
        <fullName evidence="4">Cadherin domain-containing protein</fullName>
    </recommendedName>
</protein>